<proteinExistence type="predicted"/>
<dbReference type="EMBL" id="UINC01082242">
    <property type="protein sequence ID" value="SVC26825.1"/>
    <property type="molecule type" value="Genomic_DNA"/>
</dbReference>
<evidence type="ECO:0000313" key="1">
    <source>
        <dbReference type="EMBL" id="SVC26825.1"/>
    </source>
</evidence>
<name>A0A382KTC3_9ZZZZ</name>
<organism evidence="1">
    <name type="scientific">marine metagenome</name>
    <dbReference type="NCBI Taxonomy" id="408172"/>
    <lineage>
        <taxon>unclassified sequences</taxon>
        <taxon>metagenomes</taxon>
        <taxon>ecological metagenomes</taxon>
    </lineage>
</organism>
<sequence length="25" mass="2453">VASPAGDLVVGNQHRSVVGVTGLGY</sequence>
<feature type="non-terminal residue" evidence="1">
    <location>
        <position position="1"/>
    </location>
</feature>
<accession>A0A382KTC3</accession>
<dbReference type="AlphaFoldDB" id="A0A382KTC3"/>
<protein>
    <submittedName>
        <fullName evidence="1">Uncharacterized protein</fullName>
    </submittedName>
</protein>
<reference evidence="1" key="1">
    <citation type="submission" date="2018-05" db="EMBL/GenBank/DDBJ databases">
        <authorList>
            <person name="Lanie J.A."/>
            <person name="Ng W.-L."/>
            <person name="Kazmierczak K.M."/>
            <person name="Andrzejewski T.M."/>
            <person name="Davidsen T.M."/>
            <person name="Wayne K.J."/>
            <person name="Tettelin H."/>
            <person name="Glass J.I."/>
            <person name="Rusch D."/>
            <person name="Podicherti R."/>
            <person name="Tsui H.-C.T."/>
            <person name="Winkler M.E."/>
        </authorList>
    </citation>
    <scope>NUCLEOTIDE SEQUENCE</scope>
</reference>
<gene>
    <name evidence="1" type="ORF">METZ01_LOCUS279679</name>
</gene>